<keyword evidence="3" id="KW-1185">Reference proteome</keyword>
<feature type="region of interest" description="Disordered" evidence="1">
    <location>
        <begin position="21"/>
        <end position="41"/>
    </location>
</feature>
<dbReference type="AlphaFoldDB" id="A0A834JSG3"/>
<sequence>MIGEIVGHRLGAINKTAFLHESPEDGGVVGGSRTGPVVTPHTLELTPRGRVFLQLAPPETARAYLPPEYRPGRVYSDTESEKLCEEPYPFA</sequence>
<feature type="region of interest" description="Disordered" evidence="1">
    <location>
        <begin position="69"/>
        <end position="91"/>
    </location>
</feature>
<evidence type="ECO:0000313" key="3">
    <source>
        <dbReference type="Proteomes" id="UP000614350"/>
    </source>
</evidence>
<accession>A0A834JSG3</accession>
<reference evidence="2" key="1">
    <citation type="journal article" date="2020" name="G3 (Bethesda)">
        <title>High-Quality Assemblies for Three Invasive Social Wasps from the &lt;i&gt;Vespula&lt;/i&gt; Genus.</title>
        <authorList>
            <person name="Harrop T.W.R."/>
            <person name="Guhlin J."/>
            <person name="McLaughlin G.M."/>
            <person name="Permina E."/>
            <person name="Stockwell P."/>
            <person name="Gilligan J."/>
            <person name="Le Lec M.F."/>
            <person name="Gruber M.A.M."/>
            <person name="Quinn O."/>
            <person name="Lovegrove M."/>
            <person name="Duncan E.J."/>
            <person name="Remnant E.J."/>
            <person name="Van Eeckhoven J."/>
            <person name="Graham B."/>
            <person name="Knapp R.A."/>
            <person name="Langford K.W."/>
            <person name="Kronenberg Z."/>
            <person name="Press M.O."/>
            <person name="Eacker S.M."/>
            <person name="Wilson-Rankin E.E."/>
            <person name="Purcell J."/>
            <person name="Lester P.J."/>
            <person name="Dearden P.K."/>
        </authorList>
    </citation>
    <scope>NUCLEOTIDE SEQUENCE</scope>
    <source>
        <strain evidence="2">Marl-1</strain>
    </source>
</reference>
<protein>
    <submittedName>
        <fullName evidence="2">Uncharacterized protein</fullName>
    </submittedName>
</protein>
<dbReference type="EMBL" id="JACSEA010000009">
    <property type="protein sequence ID" value="KAF7392741.1"/>
    <property type="molecule type" value="Genomic_DNA"/>
</dbReference>
<evidence type="ECO:0000256" key="1">
    <source>
        <dbReference type="SAM" id="MobiDB-lite"/>
    </source>
</evidence>
<organism evidence="2 3">
    <name type="scientific">Vespula vulgaris</name>
    <name type="common">Yellow jacket</name>
    <name type="synonym">Wasp</name>
    <dbReference type="NCBI Taxonomy" id="7454"/>
    <lineage>
        <taxon>Eukaryota</taxon>
        <taxon>Metazoa</taxon>
        <taxon>Ecdysozoa</taxon>
        <taxon>Arthropoda</taxon>
        <taxon>Hexapoda</taxon>
        <taxon>Insecta</taxon>
        <taxon>Pterygota</taxon>
        <taxon>Neoptera</taxon>
        <taxon>Endopterygota</taxon>
        <taxon>Hymenoptera</taxon>
        <taxon>Apocrita</taxon>
        <taxon>Aculeata</taxon>
        <taxon>Vespoidea</taxon>
        <taxon>Vespidae</taxon>
        <taxon>Vespinae</taxon>
        <taxon>Vespula</taxon>
    </lineage>
</organism>
<comment type="caution">
    <text evidence="2">The sequence shown here is derived from an EMBL/GenBank/DDBJ whole genome shotgun (WGS) entry which is preliminary data.</text>
</comment>
<dbReference type="Proteomes" id="UP000614350">
    <property type="component" value="Unassembled WGS sequence"/>
</dbReference>
<evidence type="ECO:0000313" key="2">
    <source>
        <dbReference type="EMBL" id="KAF7392741.1"/>
    </source>
</evidence>
<proteinExistence type="predicted"/>
<name>A0A834JSG3_VESVU</name>
<gene>
    <name evidence="2" type="ORF">HZH66_008574</name>
</gene>